<gene>
    <name evidence="4" type="ORF">DACRYDRAFT_84887</name>
</gene>
<evidence type="ECO:0000256" key="1">
    <source>
        <dbReference type="ARBA" id="ARBA00006484"/>
    </source>
</evidence>
<dbReference type="GO" id="GO:0016491">
    <property type="term" value="F:oxidoreductase activity"/>
    <property type="evidence" value="ECO:0007669"/>
    <property type="project" value="UniProtKB-KW"/>
</dbReference>
<dbReference type="OrthoDB" id="542013at2759"/>
<reference evidence="4 5" key="1">
    <citation type="journal article" date="2012" name="Science">
        <title>The Paleozoic origin of enzymatic lignin decomposition reconstructed from 31 fungal genomes.</title>
        <authorList>
            <person name="Floudas D."/>
            <person name="Binder M."/>
            <person name="Riley R."/>
            <person name="Barry K."/>
            <person name="Blanchette R.A."/>
            <person name="Henrissat B."/>
            <person name="Martinez A.T."/>
            <person name="Otillar R."/>
            <person name="Spatafora J.W."/>
            <person name="Yadav J.S."/>
            <person name="Aerts A."/>
            <person name="Benoit I."/>
            <person name="Boyd A."/>
            <person name="Carlson A."/>
            <person name="Copeland A."/>
            <person name="Coutinho P.M."/>
            <person name="de Vries R.P."/>
            <person name="Ferreira P."/>
            <person name="Findley K."/>
            <person name="Foster B."/>
            <person name="Gaskell J."/>
            <person name="Glotzer D."/>
            <person name="Gorecki P."/>
            <person name="Heitman J."/>
            <person name="Hesse C."/>
            <person name="Hori C."/>
            <person name="Igarashi K."/>
            <person name="Jurgens J.A."/>
            <person name="Kallen N."/>
            <person name="Kersten P."/>
            <person name="Kohler A."/>
            <person name="Kuees U."/>
            <person name="Kumar T.K.A."/>
            <person name="Kuo A."/>
            <person name="LaButti K."/>
            <person name="Larrondo L.F."/>
            <person name="Lindquist E."/>
            <person name="Ling A."/>
            <person name="Lombard V."/>
            <person name="Lucas S."/>
            <person name="Lundell T."/>
            <person name="Martin R."/>
            <person name="McLaughlin D.J."/>
            <person name="Morgenstern I."/>
            <person name="Morin E."/>
            <person name="Murat C."/>
            <person name="Nagy L.G."/>
            <person name="Nolan M."/>
            <person name="Ohm R.A."/>
            <person name="Patyshakuliyeva A."/>
            <person name="Rokas A."/>
            <person name="Ruiz-Duenas F.J."/>
            <person name="Sabat G."/>
            <person name="Salamov A."/>
            <person name="Samejima M."/>
            <person name="Schmutz J."/>
            <person name="Slot J.C."/>
            <person name="St John F."/>
            <person name="Stenlid J."/>
            <person name="Sun H."/>
            <person name="Sun S."/>
            <person name="Syed K."/>
            <person name="Tsang A."/>
            <person name="Wiebenga A."/>
            <person name="Young D."/>
            <person name="Pisabarro A."/>
            <person name="Eastwood D.C."/>
            <person name="Martin F."/>
            <person name="Cullen D."/>
            <person name="Grigoriev I.V."/>
            <person name="Hibbett D.S."/>
        </authorList>
    </citation>
    <scope>NUCLEOTIDE SEQUENCE [LARGE SCALE GENOMIC DNA]</scope>
    <source>
        <strain evidence="4 5">DJM-731 SS1</strain>
    </source>
</reference>
<dbReference type="Gene3D" id="3.40.50.720">
    <property type="entry name" value="NAD(P)-binding Rossmann-like Domain"/>
    <property type="match status" value="1"/>
</dbReference>
<name>M5FVI1_DACPD</name>
<protein>
    <submittedName>
        <fullName evidence="4">NADP-binding protein</fullName>
    </submittedName>
</protein>
<dbReference type="AlphaFoldDB" id="M5FVI1"/>
<keyword evidence="5" id="KW-1185">Reference proteome</keyword>
<keyword evidence="3" id="KW-0560">Oxidoreductase</keyword>
<dbReference type="GeneID" id="63691769"/>
<dbReference type="SUPFAM" id="SSF51735">
    <property type="entry name" value="NAD(P)-binding Rossmann-fold domains"/>
    <property type="match status" value="1"/>
</dbReference>
<evidence type="ECO:0000256" key="3">
    <source>
        <dbReference type="ARBA" id="ARBA00023002"/>
    </source>
</evidence>
<comment type="similarity">
    <text evidence="1">Belongs to the short-chain dehydrogenases/reductases (SDR) family.</text>
</comment>
<dbReference type="EMBL" id="JH795877">
    <property type="protein sequence ID" value="EJT97341.1"/>
    <property type="molecule type" value="Genomic_DNA"/>
</dbReference>
<dbReference type="PRINTS" id="PR00081">
    <property type="entry name" value="GDHRDH"/>
</dbReference>
<dbReference type="HOGENOM" id="CLU_010194_44_4_1"/>
<dbReference type="Pfam" id="PF00106">
    <property type="entry name" value="adh_short"/>
    <property type="match status" value="1"/>
</dbReference>
<proteinExistence type="inferred from homology"/>
<dbReference type="RefSeq" id="XP_040624239.1">
    <property type="nucleotide sequence ID" value="XM_040776707.1"/>
</dbReference>
<organism evidence="4 5">
    <name type="scientific">Dacryopinax primogenitus (strain DJM 731)</name>
    <name type="common">Brown rot fungus</name>
    <dbReference type="NCBI Taxonomy" id="1858805"/>
    <lineage>
        <taxon>Eukaryota</taxon>
        <taxon>Fungi</taxon>
        <taxon>Dikarya</taxon>
        <taxon>Basidiomycota</taxon>
        <taxon>Agaricomycotina</taxon>
        <taxon>Dacrymycetes</taxon>
        <taxon>Dacrymycetales</taxon>
        <taxon>Dacrymycetaceae</taxon>
        <taxon>Dacryopinax</taxon>
    </lineage>
</organism>
<evidence type="ECO:0000313" key="4">
    <source>
        <dbReference type="EMBL" id="EJT97341.1"/>
    </source>
</evidence>
<dbReference type="PANTHER" id="PTHR24320:SF252">
    <property type="entry name" value="DEHYDROGENASE_REDUCTASE FAMILY PROTEIN, PUTATIVE (AFU_ORTHOLOGUE AFUA_3G08550)-RELATED"/>
    <property type="match status" value="1"/>
</dbReference>
<sequence length="329" mass="36405">MDYGIPPLPPNTSLASRSFLITGATSGLGYATALMALQLGASPVYITARDVSKGTSTRDSLLADPVVKENNPNAKVEVYALDMARWEGVLGFADKFIDDRTASGEGLDIAILNAGMFSIEYELAPTGNEMSIQVNHLSTSLLALLLLPLLEKSSTPDHTSRLTFITSVQHMTKYGRLTACPPDNVNYLESLNDKATFDRTQRYGVSKTLLIYIVQHLATHVSPDKVIINNLCPGAIYTSINRNMPIHSWPLLAWMWRHGNTPEAGARTYIQAVAVLGKESHGKWYQRGKHRKYGDFVRGLEGQKMREKEWKETMEVLEKVRPGISQVVA</sequence>
<dbReference type="InterPro" id="IPR036291">
    <property type="entry name" value="NAD(P)-bd_dom_sf"/>
</dbReference>
<evidence type="ECO:0000256" key="2">
    <source>
        <dbReference type="ARBA" id="ARBA00022857"/>
    </source>
</evidence>
<evidence type="ECO:0000313" key="5">
    <source>
        <dbReference type="Proteomes" id="UP000030653"/>
    </source>
</evidence>
<keyword evidence="2" id="KW-0521">NADP</keyword>
<accession>M5FVI1</accession>
<dbReference type="STRING" id="1858805.M5FVI1"/>
<dbReference type="Proteomes" id="UP000030653">
    <property type="component" value="Unassembled WGS sequence"/>
</dbReference>
<dbReference type="PANTHER" id="PTHR24320">
    <property type="entry name" value="RETINOL DEHYDROGENASE"/>
    <property type="match status" value="1"/>
</dbReference>
<dbReference type="InterPro" id="IPR002347">
    <property type="entry name" value="SDR_fam"/>
</dbReference>